<evidence type="ECO:0000256" key="4">
    <source>
        <dbReference type="ARBA" id="ARBA00022807"/>
    </source>
</evidence>
<evidence type="ECO:0000259" key="5">
    <source>
        <dbReference type="PROSITE" id="PS50600"/>
    </source>
</evidence>
<dbReference type="OMA" id="CKLHEQD"/>
<keyword evidence="4" id="KW-0788">Thiol protease</keyword>
<dbReference type="SUPFAM" id="SSF54001">
    <property type="entry name" value="Cysteine proteinases"/>
    <property type="match status" value="1"/>
</dbReference>
<keyword evidence="2" id="KW-0645">Protease</keyword>
<dbReference type="GO" id="GO:0016926">
    <property type="term" value="P:protein desumoylation"/>
    <property type="evidence" value="ECO:0007669"/>
    <property type="project" value="TreeGrafter"/>
</dbReference>
<dbReference type="InterPro" id="IPR038765">
    <property type="entry name" value="Papain-like_cys_pep_sf"/>
</dbReference>
<dbReference type="GO" id="GO:0005634">
    <property type="term" value="C:nucleus"/>
    <property type="evidence" value="ECO:0007669"/>
    <property type="project" value="TreeGrafter"/>
</dbReference>
<dbReference type="PANTHER" id="PTHR12606">
    <property type="entry name" value="SENTRIN/SUMO-SPECIFIC PROTEASE"/>
    <property type="match status" value="1"/>
</dbReference>
<comment type="similarity">
    <text evidence="1">Belongs to the peptidase C48 family.</text>
</comment>
<dbReference type="PANTHER" id="PTHR12606:SF10">
    <property type="entry name" value="SENTRIN-SPECIFIC PROTEASE 5"/>
    <property type="match status" value="1"/>
</dbReference>
<name>A0A3Q2YVW3_HIPCM</name>
<evidence type="ECO:0000256" key="2">
    <source>
        <dbReference type="ARBA" id="ARBA00022670"/>
    </source>
</evidence>
<evidence type="ECO:0000256" key="3">
    <source>
        <dbReference type="ARBA" id="ARBA00022801"/>
    </source>
</evidence>
<dbReference type="GeneTree" id="ENSGT00940000156309"/>
<dbReference type="PROSITE" id="PS50600">
    <property type="entry name" value="ULP_PROTEASE"/>
    <property type="match status" value="1"/>
</dbReference>
<keyword evidence="7" id="KW-1185">Reference proteome</keyword>
<evidence type="ECO:0000313" key="7">
    <source>
        <dbReference type="Proteomes" id="UP000264820"/>
    </source>
</evidence>
<dbReference type="STRING" id="109280.ENSHCOP00000017772"/>
<dbReference type="Pfam" id="PF02902">
    <property type="entry name" value="Peptidase_C48"/>
    <property type="match status" value="1"/>
</dbReference>
<dbReference type="Proteomes" id="UP000264820">
    <property type="component" value="Unplaced"/>
</dbReference>
<dbReference type="Gene3D" id="3.40.395.10">
    <property type="entry name" value="Adenoviral Proteinase, Chain A"/>
    <property type="match status" value="1"/>
</dbReference>
<organism evidence="6 7">
    <name type="scientific">Hippocampus comes</name>
    <name type="common">Tiger tail seahorse</name>
    <dbReference type="NCBI Taxonomy" id="109280"/>
    <lineage>
        <taxon>Eukaryota</taxon>
        <taxon>Metazoa</taxon>
        <taxon>Chordata</taxon>
        <taxon>Craniata</taxon>
        <taxon>Vertebrata</taxon>
        <taxon>Euteleostomi</taxon>
        <taxon>Actinopterygii</taxon>
        <taxon>Neopterygii</taxon>
        <taxon>Teleostei</taxon>
        <taxon>Neoteleostei</taxon>
        <taxon>Acanthomorphata</taxon>
        <taxon>Syngnathiaria</taxon>
        <taxon>Syngnathiformes</taxon>
        <taxon>Syngnathoidei</taxon>
        <taxon>Syngnathidae</taxon>
        <taxon>Hippocampus</taxon>
    </lineage>
</organism>
<reference evidence="6" key="1">
    <citation type="submission" date="2025-08" db="UniProtKB">
        <authorList>
            <consortium name="Ensembl"/>
        </authorList>
    </citation>
    <scope>IDENTIFICATION</scope>
</reference>
<dbReference type="InterPro" id="IPR003653">
    <property type="entry name" value="Peptidase_C48_C"/>
</dbReference>
<evidence type="ECO:0000313" key="6">
    <source>
        <dbReference type="Ensembl" id="ENSHCOP00000017772.1"/>
    </source>
</evidence>
<accession>A0A3Q2YVW3</accession>
<keyword evidence="3" id="KW-0378">Hydrolase</keyword>
<dbReference type="GO" id="GO:0006508">
    <property type="term" value="P:proteolysis"/>
    <property type="evidence" value="ECO:0007669"/>
    <property type="project" value="UniProtKB-KW"/>
</dbReference>
<feature type="domain" description="Ubiquitin-like protease family profile" evidence="5">
    <location>
        <begin position="60"/>
        <end position="210"/>
    </location>
</feature>
<dbReference type="Ensembl" id="ENSHCOT00000012953.1">
    <property type="protein sequence ID" value="ENSHCOP00000017772.1"/>
    <property type="gene ID" value="ENSHCOG00000001840.1"/>
</dbReference>
<reference evidence="6" key="2">
    <citation type="submission" date="2025-09" db="UniProtKB">
        <authorList>
            <consortium name="Ensembl"/>
        </authorList>
    </citation>
    <scope>IDENTIFICATION</scope>
</reference>
<dbReference type="AlphaFoldDB" id="A0A3Q2YVW3"/>
<sequence length="245" mass="28803">FTMYGTFIPLQKSDVLSHLEKMFNADFTDRRNFISELVQRRISPALWNPAPSFRVVFKKHTLTLDDLSTLAHQNWLNDQVINMYGELIMEAAQHKVHFLNSFFHRQLMTKGYNGVKRWTKQVDLFSKSLLLVPVHLEVHWCLVTTDVVRKKICLFDSQRNALHKVNILKYLTAEAREKQRASFVNGWTNVPQQTNENDCGVFVLEYSRCLALAQPLCFSQRNIPKIRKRIYKELCECKLREEAQQ</sequence>
<protein>
    <submittedName>
        <fullName evidence="6">Sentrin-specific protease 5-like</fullName>
    </submittedName>
</protein>
<dbReference type="GO" id="GO:0016929">
    <property type="term" value="F:deSUMOylase activity"/>
    <property type="evidence" value="ECO:0007669"/>
    <property type="project" value="TreeGrafter"/>
</dbReference>
<proteinExistence type="inferred from homology"/>
<evidence type="ECO:0000256" key="1">
    <source>
        <dbReference type="ARBA" id="ARBA00005234"/>
    </source>
</evidence>